<proteinExistence type="predicted"/>
<evidence type="ECO:0000313" key="7">
    <source>
        <dbReference type="EMBL" id="KAK3930980.1"/>
    </source>
</evidence>
<dbReference type="InterPro" id="IPR028002">
    <property type="entry name" value="Myb_DNA-bind_5"/>
</dbReference>
<keyword evidence="4" id="KW-0804">Transcription</keyword>
<dbReference type="Pfam" id="PF13873">
    <property type="entry name" value="Myb_DNA-bind_5"/>
    <property type="match status" value="1"/>
</dbReference>
<evidence type="ECO:0000256" key="3">
    <source>
        <dbReference type="ARBA" id="ARBA00023015"/>
    </source>
</evidence>
<organism evidence="7 8">
    <name type="scientific">Frankliniella fusca</name>
    <dbReference type="NCBI Taxonomy" id="407009"/>
    <lineage>
        <taxon>Eukaryota</taxon>
        <taxon>Metazoa</taxon>
        <taxon>Ecdysozoa</taxon>
        <taxon>Arthropoda</taxon>
        <taxon>Hexapoda</taxon>
        <taxon>Insecta</taxon>
        <taxon>Pterygota</taxon>
        <taxon>Neoptera</taxon>
        <taxon>Paraneoptera</taxon>
        <taxon>Thysanoptera</taxon>
        <taxon>Terebrantia</taxon>
        <taxon>Thripoidea</taxon>
        <taxon>Thripidae</taxon>
        <taxon>Frankliniella</taxon>
    </lineage>
</organism>
<evidence type="ECO:0000256" key="1">
    <source>
        <dbReference type="ARBA" id="ARBA00011764"/>
    </source>
</evidence>
<dbReference type="EMBL" id="JAHWGI010001416">
    <property type="protein sequence ID" value="KAK3930980.1"/>
    <property type="molecule type" value="Genomic_DNA"/>
</dbReference>
<comment type="function">
    <text evidence="5">Involved in transvection phenomena (= synapsis-dependent gene expression), where the synaptic pairing of chromosomes carrying genes with which zeste interacts influences the expression of these genes. Zeste binds to DNA and stimulates transcription from a nearby promoter.</text>
</comment>
<sequence>MSDSEYLKTGCVTDGQKMFMVSFMESHPGLVQNEMVGMSCKEDLRRRWEELAASLNLLSGSHKSVEKWQQCWKDQWKIVKKKASQIANYERETGGGRSVKQLDSYEERVLKVCGGWPRISGWKGSIDPLEDLVVTDTLQGMKSPLHTLVTLQIGETLKITSIMSLHHTTEDSRAALDSVGDPDLDLLIDRLCGKASNLLISTHLDQ</sequence>
<dbReference type="AlphaFoldDB" id="A0AAE1LTB4"/>
<protein>
    <recommendedName>
        <fullName evidence="2">Regulatory protein zeste</fullName>
    </recommendedName>
</protein>
<dbReference type="Proteomes" id="UP001219518">
    <property type="component" value="Unassembled WGS sequence"/>
</dbReference>
<evidence type="ECO:0000259" key="6">
    <source>
        <dbReference type="Pfam" id="PF13873"/>
    </source>
</evidence>
<name>A0AAE1LTB4_9NEOP</name>
<gene>
    <name evidence="7" type="ORF">KUF71_024892</name>
</gene>
<keyword evidence="3" id="KW-0805">Transcription regulation</keyword>
<accession>A0AAE1LTB4</accession>
<comment type="subunit">
    <text evidence="1">Self-associates forming complexes of several hundred monomers.</text>
</comment>
<reference evidence="7" key="2">
    <citation type="journal article" date="2023" name="BMC Genomics">
        <title>Pest status, molecular evolution, and epigenetic factors derived from the genome assembly of Frankliniella fusca, a thysanopteran phytovirus vector.</title>
        <authorList>
            <person name="Catto M.A."/>
            <person name="Labadie P.E."/>
            <person name="Jacobson A.L."/>
            <person name="Kennedy G.G."/>
            <person name="Srinivasan R."/>
            <person name="Hunt B.G."/>
        </authorList>
    </citation>
    <scope>NUCLEOTIDE SEQUENCE</scope>
    <source>
        <strain evidence="7">PL_HMW_Pooled</strain>
    </source>
</reference>
<evidence type="ECO:0000313" key="8">
    <source>
        <dbReference type="Proteomes" id="UP001219518"/>
    </source>
</evidence>
<keyword evidence="8" id="KW-1185">Reference proteome</keyword>
<feature type="domain" description="Myb/SANT-like DNA-binding" evidence="6">
    <location>
        <begin position="13"/>
        <end position="84"/>
    </location>
</feature>
<evidence type="ECO:0000256" key="4">
    <source>
        <dbReference type="ARBA" id="ARBA00023163"/>
    </source>
</evidence>
<evidence type="ECO:0000256" key="5">
    <source>
        <dbReference type="ARBA" id="ARBA00025466"/>
    </source>
</evidence>
<comment type="caution">
    <text evidence="7">The sequence shown here is derived from an EMBL/GenBank/DDBJ whole genome shotgun (WGS) entry which is preliminary data.</text>
</comment>
<evidence type="ECO:0000256" key="2">
    <source>
        <dbReference type="ARBA" id="ARBA00016807"/>
    </source>
</evidence>
<reference evidence="7" key="1">
    <citation type="submission" date="2021-07" db="EMBL/GenBank/DDBJ databases">
        <authorList>
            <person name="Catto M.A."/>
            <person name="Jacobson A."/>
            <person name="Kennedy G."/>
            <person name="Labadie P."/>
            <person name="Hunt B.G."/>
            <person name="Srinivasan R."/>
        </authorList>
    </citation>
    <scope>NUCLEOTIDE SEQUENCE</scope>
    <source>
        <strain evidence="7">PL_HMW_Pooled</strain>
        <tissue evidence="7">Head</tissue>
    </source>
</reference>